<dbReference type="EMBL" id="QXFV01000224">
    <property type="protein sequence ID" value="KAE9045019.1"/>
    <property type="molecule type" value="Genomic_DNA"/>
</dbReference>
<evidence type="ECO:0000259" key="2">
    <source>
        <dbReference type="Pfam" id="PF21056"/>
    </source>
</evidence>
<dbReference type="Proteomes" id="UP000429607">
    <property type="component" value="Unassembled WGS sequence"/>
</dbReference>
<sequence>MSELSEGGTDEDREQGDMLLEGRDRLAELRERRRDLENGSGQRVMSSGESERLQQETQAAAFDLAHEAMSAEAVKAFMKLKRAEYAAKHAPLVAPTGADMVVRPPGRVCRPERFADQVADSYDSPSAEDSEFASEVSGERSDSGTDAARQCFWLSDSTGEAEESTADGMHEEGARTPDVNASKVHALLARLGKRYYIHVRSSGCHIHNVDGNVWNYYAENQTIHDPVILATVSDMASAGTTPKEIRAWLRKKTGKKTKLKDVHNMFQDLKKAYKRNMSDVERTESILEEFASEQEGNTAQIFVDKARGVAVAVTLQSAGMKRSFAAFPEVLMVDSTHDTNCNGYKLFSFVVHDCFGKVKE</sequence>
<feature type="region of interest" description="Disordered" evidence="1">
    <location>
        <begin position="1"/>
        <end position="56"/>
    </location>
</feature>
<protein>
    <recommendedName>
        <fullName evidence="2">ZSWIM1/3 RNaseH-like domain-containing protein</fullName>
    </recommendedName>
</protein>
<dbReference type="Pfam" id="PF21056">
    <property type="entry name" value="ZSWIM1-3_RNaseH-like"/>
    <property type="match status" value="1"/>
</dbReference>
<feature type="domain" description="ZSWIM1/3 RNaseH-like" evidence="2">
    <location>
        <begin position="289"/>
        <end position="358"/>
    </location>
</feature>
<feature type="region of interest" description="Disordered" evidence="1">
    <location>
        <begin position="117"/>
        <end position="146"/>
    </location>
</feature>
<comment type="caution">
    <text evidence="3">The sequence shown here is derived from an EMBL/GenBank/DDBJ whole genome shotgun (WGS) entry which is preliminary data.</text>
</comment>
<feature type="compositionally biased region" description="Polar residues" evidence="1">
    <location>
        <begin position="39"/>
        <end position="48"/>
    </location>
</feature>
<proteinExistence type="predicted"/>
<evidence type="ECO:0000313" key="3">
    <source>
        <dbReference type="EMBL" id="KAE9045019.1"/>
    </source>
</evidence>
<gene>
    <name evidence="3" type="ORF">PR001_g5143</name>
</gene>
<evidence type="ECO:0000313" key="4">
    <source>
        <dbReference type="Proteomes" id="UP000429607"/>
    </source>
</evidence>
<dbReference type="PANTHER" id="PTHR31569:SF4">
    <property type="entry name" value="SWIM-TYPE DOMAIN-CONTAINING PROTEIN"/>
    <property type="match status" value="1"/>
</dbReference>
<accession>A0A6A3NHY5</accession>
<dbReference type="InterPro" id="IPR052579">
    <property type="entry name" value="Zinc_finger_SWIM"/>
</dbReference>
<evidence type="ECO:0000256" key="1">
    <source>
        <dbReference type="SAM" id="MobiDB-lite"/>
    </source>
</evidence>
<name>A0A6A3NHY5_9STRA</name>
<dbReference type="PANTHER" id="PTHR31569">
    <property type="entry name" value="SWIM-TYPE DOMAIN-CONTAINING PROTEIN"/>
    <property type="match status" value="1"/>
</dbReference>
<dbReference type="InterPro" id="IPR048324">
    <property type="entry name" value="ZSWIM1-3_RNaseH-like"/>
</dbReference>
<organism evidence="3 4">
    <name type="scientific">Phytophthora rubi</name>
    <dbReference type="NCBI Taxonomy" id="129364"/>
    <lineage>
        <taxon>Eukaryota</taxon>
        <taxon>Sar</taxon>
        <taxon>Stramenopiles</taxon>
        <taxon>Oomycota</taxon>
        <taxon>Peronosporomycetes</taxon>
        <taxon>Peronosporales</taxon>
        <taxon>Peronosporaceae</taxon>
        <taxon>Phytophthora</taxon>
    </lineage>
</organism>
<feature type="compositionally biased region" description="Basic and acidic residues" evidence="1">
    <location>
        <begin position="20"/>
        <end position="37"/>
    </location>
</feature>
<dbReference type="AlphaFoldDB" id="A0A6A3NHY5"/>
<reference evidence="3 4" key="1">
    <citation type="submission" date="2018-09" db="EMBL/GenBank/DDBJ databases">
        <title>Genomic investigation of the strawberry pathogen Phytophthora fragariae indicates pathogenicity is determined by transcriptional variation in three key races.</title>
        <authorList>
            <person name="Adams T.M."/>
            <person name="Armitage A.D."/>
            <person name="Sobczyk M.K."/>
            <person name="Bates H.J."/>
            <person name="Dunwell J.M."/>
            <person name="Nellist C.F."/>
            <person name="Harrison R.J."/>
        </authorList>
    </citation>
    <scope>NUCLEOTIDE SEQUENCE [LARGE SCALE GENOMIC DNA]</scope>
    <source>
        <strain evidence="3 4">SCRP249</strain>
    </source>
</reference>